<dbReference type="EMBL" id="JAOQJE010000006">
    <property type="protein sequence ID" value="MCU6789199.1"/>
    <property type="molecule type" value="Genomic_DNA"/>
</dbReference>
<dbReference type="Proteomes" id="UP001652397">
    <property type="component" value="Unassembled WGS sequence"/>
</dbReference>
<protein>
    <submittedName>
        <fullName evidence="1">Uncharacterized protein</fullName>
    </submittedName>
</protein>
<gene>
    <name evidence="1" type="ORF">OCV66_08895</name>
</gene>
<keyword evidence="2" id="KW-1185">Reference proteome</keyword>
<proteinExistence type="predicted"/>
<evidence type="ECO:0000313" key="2">
    <source>
        <dbReference type="Proteomes" id="UP001652397"/>
    </source>
</evidence>
<reference evidence="1 2" key="1">
    <citation type="journal article" date="2021" name="ISME Commun">
        <title>Automated analysis of genomic sequences facilitates high-throughput and comprehensive description of bacteria.</title>
        <authorList>
            <person name="Hitch T.C.A."/>
        </authorList>
    </citation>
    <scope>NUCLEOTIDE SEQUENCE [LARGE SCALE GENOMIC DNA]</scope>
    <source>
        <strain evidence="1 2">Sanger_34</strain>
    </source>
</reference>
<comment type="caution">
    <text evidence="1">The sequence shown here is derived from an EMBL/GenBank/DDBJ whole genome shotgun (WGS) entry which is preliminary data.</text>
</comment>
<sequence length="79" mass="9058">MHKIKPGKNNFLPDDSVVVKGARFAVELELKKKQALSQPIAQFDQKTGKIFMIHADGTRTFVGNRLRKGRYSERKKEKT</sequence>
<accession>A0ABT2U3K5</accession>
<evidence type="ECO:0000313" key="1">
    <source>
        <dbReference type="EMBL" id="MCU6789199.1"/>
    </source>
</evidence>
<name>A0ABT2U3K5_9FIRM</name>
<organism evidence="1 2">
    <name type="scientific">Agathobaculum ammoniilyticum</name>
    <dbReference type="NCBI Taxonomy" id="2981778"/>
    <lineage>
        <taxon>Bacteria</taxon>
        <taxon>Bacillati</taxon>
        <taxon>Bacillota</taxon>
        <taxon>Clostridia</taxon>
        <taxon>Eubacteriales</taxon>
        <taxon>Butyricicoccaceae</taxon>
        <taxon>Agathobaculum</taxon>
    </lineage>
</organism>